<evidence type="ECO:0000259" key="2">
    <source>
        <dbReference type="PROSITE" id="PS50020"/>
    </source>
</evidence>
<feature type="compositionally biased region" description="Low complexity" evidence="1">
    <location>
        <begin position="7"/>
        <end position="18"/>
    </location>
</feature>
<dbReference type="PROSITE" id="PS50020">
    <property type="entry name" value="WW_DOMAIN_2"/>
    <property type="match status" value="1"/>
</dbReference>
<feature type="region of interest" description="Disordered" evidence="1">
    <location>
        <begin position="1363"/>
        <end position="1422"/>
    </location>
</feature>
<reference evidence="3 4" key="2">
    <citation type="journal article" date="2012" name="Proc. Natl. Acad. Sci. U.S.A.">
        <title>Antigenic diversity is generated by distinct evolutionary mechanisms in African trypanosome species.</title>
        <authorList>
            <person name="Jackson A.P."/>
            <person name="Berry A."/>
            <person name="Aslett M."/>
            <person name="Allison H.C."/>
            <person name="Burton P."/>
            <person name="Vavrova-Anderson J."/>
            <person name="Brown R."/>
            <person name="Browne H."/>
            <person name="Corton N."/>
            <person name="Hauser H."/>
            <person name="Gamble J."/>
            <person name="Gilderthorp R."/>
            <person name="Marcello L."/>
            <person name="McQuillan J."/>
            <person name="Otto T.D."/>
            <person name="Quail M.A."/>
            <person name="Sanders M.J."/>
            <person name="van Tonder A."/>
            <person name="Ginger M.L."/>
            <person name="Field M.C."/>
            <person name="Barry J.D."/>
            <person name="Hertz-Fowler C."/>
            <person name="Berriman M."/>
        </authorList>
    </citation>
    <scope>NUCLEOTIDE SEQUENCE [LARGE SCALE GENOMIC DNA]</scope>
    <source>
        <strain evidence="3 4">IL3000</strain>
    </source>
</reference>
<feature type="region of interest" description="Disordered" evidence="1">
    <location>
        <begin position="1002"/>
        <end position="1023"/>
    </location>
</feature>
<feature type="domain" description="WW" evidence="2">
    <location>
        <begin position="1245"/>
        <end position="1278"/>
    </location>
</feature>
<feature type="region of interest" description="Disordered" evidence="1">
    <location>
        <begin position="515"/>
        <end position="540"/>
    </location>
</feature>
<accession>F9W4K3</accession>
<feature type="compositionally biased region" description="Basic and acidic residues" evidence="1">
    <location>
        <begin position="383"/>
        <end position="398"/>
    </location>
</feature>
<keyword evidence="4" id="KW-1185">Reference proteome</keyword>
<dbReference type="InterPro" id="IPR001202">
    <property type="entry name" value="WW_dom"/>
</dbReference>
<dbReference type="OMA" id="ARGQYGF"/>
<reference evidence="4" key="1">
    <citation type="submission" date="2011-07" db="EMBL/GenBank/DDBJ databases">
        <title>Divergent evolution of antigenic variation in African trypanosomes.</title>
        <authorList>
            <person name="Jackson A.P."/>
            <person name="Berry A."/>
            <person name="Allison H.C."/>
            <person name="Burton P."/>
            <person name="Anderson J."/>
            <person name="Aslett M."/>
            <person name="Brown R."/>
            <person name="Corton N."/>
            <person name="Harris D."/>
            <person name="Hauser H."/>
            <person name="Gamble J."/>
            <person name="Gilderthorp R."/>
            <person name="McQuillan J."/>
            <person name="Quail M.A."/>
            <person name="Sanders M."/>
            <person name="Van Tonder A."/>
            <person name="Ginger M.L."/>
            <person name="Donelson J.E."/>
            <person name="Field M.C."/>
            <person name="Barry J.D."/>
            <person name="Berriman M."/>
            <person name="Hertz-Fowler C."/>
        </authorList>
    </citation>
    <scope>NUCLEOTIDE SEQUENCE [LARGE SCALE GENOMIC DNA]</scope>
    <source>
        <strain evidence="4">IL3000</strain>
    </source>
</reference>
<feature type="region of interest" description="Disordered" evidence="1">
    <location>
        <begin position="1"/>
        <end position="60"/>
    </location>
</feature>
<gene>
    <name evidence="3" type="ORF">TCIL3000_0_30120</name>
</gene>
<proteinExistence type="predicted"/>
<name>F9W4K3_TRYCI</name>
<dbReference type="EMBL" id="CAEQ01000567">
    <property type="protein sequence ID" value="CCD12097.1"/>
    <property type="molecule type" value="Genomic_DNA"/>
</dbReference>
<feature type="compositionally biased region" description="Basic residues" evidence="1">
    <location>
        <begin position="1381"/>
        <end position="1404"/>
    </location>
</feature>
<dbReference type="Proteomes" id="UP000000702">
    <property type="component" value="Unassembled WGS sequence"/>
</dbReference>
<feature type="compositionally biased region" description="Basic and acidic residues" evidence="1">
    <location>
        <begin position="330"/>
        <end position="363"/>
    </location>
</feature>
<dbReference type="VEuPathDB" id="TriTrypDB:TcIL3000_0_30120"/>
<sequence length="1565" mass="173452">MYTFRRPQQQQPPQLQGPEWDAGANDSGNPLTEVSAPPEDGCANPEATRQTSLGEKDATHQQLAGYLPEDATPEDALLYCRGMVQLNTVTAPPHWGGMRRVLPTTVPELHLIPSAPVQIQQHPCITPTSCIVLQLDGMLPEGMSAKEYSKNLVKYVMDLLAYQRATTAVTSLRFVKMGAELLQLVISFGRDVRLAVRLMEEFAKVGLSAGFAVEEEPSGDSGRHSSGKKHSIPPCATFQVTDYQFLLHEGKGITSKDVETLFQPHQESAENEVLVIPGFEAGVFYAAVKRPGIVYDWLWNPFCSFLVQYTLFERCGVLITMANCMDEFSQRTEGGRSGKRRQQELDEKGGTRRRDNAGRVVDEGHDDDDGASGIKSNGQAGDRLGDSSDGDSDHSYDGEEWMLRDGMKLNNQPWCRNAKEEVDIFGSLDNKAGKKFNEENLVDDEIKELFQDAKFENQDDFHDVEPQQGGLPVPYGYFSATPVVVGQPAYPPVASPLLVPFAPVSGAHPLSRAPHYGGVPPNQAWQTPPPAPPPQRSGELPSYQAAVMNTLTSMKEPKVEYPQLAEDEMGDDAREEPKRAEAEILQRLYPQGMYWAVGTQPPGVVGGPFPGAPYAAHVVPPIGAPMGYPPTGGSADLMPSILGQSTFGGSVHAGDMLSRAAFSEAQVEVTTSHSLPAITADDANNLAAKVVERVRQVFTSPTTQAGRDSDVTDMANKGVREQESVFPSTPFDITPPSMSSEVKDLVLFLEEHSGEIQVVLTSSQEEFQDACSRIVDALLIETSSIEEIWRAGAQLQIEEERENSSVVSCNDVRSATDAELHASQTKGATGQYPALLPYLLANGGVIQIVTALATKHAWKLLPLLACYILPFLMDPVVVQSVCVPALHNAPSADNPLVCRILRQWATLTAWMHERIQSLATGESHTSQVITMRRLTSHAGNTVDMLLTAMSPEQRESVRLYLVESNALVRFFRLLKKKNQHDGEEEAAKDDRMGEPIEVCKMESEETAEKQDREGDGNKVDDEMEGKITPGAISLLWRTEGAVHRSLLRLYLNADFFDGVGLATMLFSAAEDLTRECFYFIRVTLSKSHVSPMLSKETARFCGTFLRIMESLFLNSGGDFHKTIGNRRVFTERDAVSIVDTVFCVLDSQEIYDAFRQAYLGGSPLTQHYKLVWAKLSTPMFSPVQPLPSPQRRQPVMTTAVLGTSSGYAEQLSSEAQQKLGPFGVRWKPEWTAAMRNYPRTGEPFTPLPIGWTSALSRSYGHYYFRKGKGTATYKHPTDETEFMVTPQSFLLEPGTSVTLSSVVDYSNTKLSEAASRSLPEGRSHISMERAQEWLQDQRIRMEALDLATLDLLKITYRVGGCGSGRSSGGHQAADSADGKHDHRHRRHSRRKRSRSRRRKGKRARSREDANTTETVSHRALNFATYPPRGHPFPLLPRGWTCNLSTSKGLYYFRPPRGSPTFFHPTTGLEHRGAPQAFVLHCNVQALAIATAAKRPIEEVEKWLMDQRLRDEDFDAATMRIIPVSYVRLPQDDERYVNPCEDGGHSHYHRRDSRHKSERSSEESRR</sequence>
<organism evidence="3 4">
    <name type="scientific">Trypanosoma congolense (strain IL3000)</name>
    <dbReference type="NCBI Taxonomy" id="1068625"/>
    <lineage>
        <taxon>Eukaryota</taxon>
        <taxon>Discoba</taxon>
        <taxon>Euglenozoa</taxon>
        <taxon>Kinetoplastea</taxon>
        <taxon>Metakinetoplastina</taxon>
        <taxon>Trypanosomatida</taxon>
        <taxon>Trypanosomatidae</taxon>
        <taxon>Trypanosoma</taxon>
        <taxon>Nannomonas</taxon>
    </lineage>
</organism>
<feature type="region of interest" description="Disordered" evidence="1">
    <location>
        <begin position="214"/>
        <end position="233"/>
    </location>
</feature>
<protein>
    <submittedName>
        <fullName evidence="3">WGS project CAEQ00000000 data, annotated contig 1193</fullName>
    </submittedName>
</protein>
<comment type="caution">
    <text evidence="3">The sequence shown here is derived from an EMBL/GenBank/DDBJ whole genome shotgun (WGS) entry which is preliminary data.</text>
</comment>
<evidence type="ECO:0000313" key="4">
    <source>
        <dbReference type="Proteomes" id="UP000000702"/>
    </source>
</evidence>
<feature type="compositionally biased region" description="Basic and acidic residues" evidence="1">
    <location>
        <begin position="1002"/>
        <end position="1020"/>
    </location>
</feature>
<feature type="region of interest" description="Disordered" evidence="1">
    <location>
        <begin position="1537"/>
        <end position="1565"/>
    </location>
</feature>
<feature type="compositionally biased region" description="Basic residues" evidence="1">
    <location>
        <begin position="1545"/>
        <end position="1556"/>
    </location>
</feature>
<evidence type="ECO:0000313" key="3">
    <source>
        <dbReference type="EMBL" id="CCD12097.1"/>
    </source>
</evidence>
<feature type="region of interest" description="Disordered" evidence="1">
    <location>
        <begin position="330"/>
        <end position="398"/>
    </location>
</feature>
<evidence type="ECO:0000256" key="1">
    <source>
        <dbReference type="SAM" id="MobiDB-lite"/>
    </source>
</evidence>